<keyword evidence="9" id="KW-0915">Sodium</keyword>
<dbReference type="PANTHER" id="PTHR11616:SF320">
    <property type="entry name" value="SODIUM-DEPENDENT NORADRENALINE TRANSPORTER"/>
    <property type="match status" value="1"/>
</dbReference>
<evidence type="ECO:0000256" key="11">
    <source>
        <dbReference type="ARBA" id="ARBA00023157"/>
    </source>
</evidence>
<feature type="transmembrane region" description="Helical" evidence="14">
    <location>
        <begin position="202"/>
        <end position="221"/>
    </location>
</feature>
<feature type="transmembrane region" description="Helical" evidence="14">
    <location>
        <begin position="313"/>
        <end position="338"/>
    </location>
</feature>
<proteinExistence type="inferred from homology"/>
<evidence type="ECO:0000256" key="9">
    <source>
        <dbReference type="ARBA" id="ARBA00023053"/>
    </source>
</evidence>
<evidence type="ECO:0000256" key="5">
    <source>
        <dbReference type="ARBA" id="ARBA00022723"/>
    </source>
</evidence>
<feature type="transmembrane region" description="Helical" evidence="14">
    <location>
        <begin position="372"/>
        <end position="401"/>
    </location>
</feature>
<gene>
    <name evidence="15" type="ORF">PEVE_00044056</name>
</gene>
<feature type="transmembrane region" description="Helical" evidence="14">
    <location>
        <begin position="447"/>
        <end position="467"/>
    </location>
</feature>
<feature type="transmembrane region" description="Helical" evidence="14">
    <location>
        <begin position="25"/>
        <end position="46"/>
    </location>
</feature>
<comment type="similarity">
    <text evidence="13">Belongs to the sodium:neurotransmitter symporter (SNF) (TC 2.A.22) family.</text>
</comment>
<organism evidence="15 16">
    <name type="scientific">Porites evermanni</name>
    <dbReference type="NCBI Taxonomy" id="104178"/>
    <lineage>
        <taxon>Eukaryota</taxon>
        <taxon>Metazoa</taxon>
        <taxon>Cnidaria</taxon>
        <taxon>Anthozoa</taxon>
        <taxon>Hexacorallia</taxon>
        <taxon>Scleractinia</taxon>
        <taxon>Fungiina</taxon>
        <taxon>Poritidae</taxon>
        <taxon>Porites</taxon>
    </lineage>
</organism>
<evidence type="ECO:0000256" key="1">
    <source>
        <dbReference type="ARBA" id="ARBA00004651"/>
    </source>
</evidence>
<feature type="transmembrane region" description="Helical" evidence="14">
    <location>
        <begin position="413"/>
        <end position="441"/>
    </location>
</feature>
<dbReference type="InterPro" id="IPR000175">
    <property type="entry name" value="Na/ntran_symport"/>
</dbReference>
<evidence type="ECO:0000313" key="16">
    <source>
        <dbReference type="Proteomes" id="UP001159427"/>
    </source>
</evidence>
<evidence type="ECO:0000256" key="4">
    <source>
        <dbReference type="ARBA" id="ARBA00022692"/>
    </source>
</evidence>
<evidence type="ECO:0000256" key="7">
    <source>
        <dbReference type="ARBA" id="ARBA00022847"/>
    </source>
</evidence>
<dbReference type="SUPFAM" id="SSF161070">
    <property type="entry name" value="SNF-like"/>
    <property type="match status" value="1"/>
</dbReference>
<keyword evidence="6" id="KW-0532">Neurotransmitter transport</keyword>
<evidence type="ECO:0000256" key="8">
    <source>
        <dbReference type="ARBA" id="ARBA00022989"/>
    </source>
</evidence>
<feature type="non-terminal residue" evidence="15">
    <location>
        <position position="658"/>
    </location>
</feature>
<keyword evidence="11" id="KW-1015">Disulfide bond</keyword>
<accession>A0ABN8PQY0</accession>
<feature type="transmembrane region" description="Helical" evidence="14">
    <location>
        <begin position="58"/>
        <end position="77"/>
    </location>
</feature>
<evidence type="ECO:0000256" key="3">
    <source>
        <dbReference type="ARBA" id="ARBA00022475"/>
    </source>
</evidence>
<comment type="subcellular location">
    <subcellularLocation>
        <location evidence="1">Cell membrane</location>
        <topology evidence="1">Multi-pass membrane protein</topology>
    </subcellularLocation>
</comment>
<evidence type="ECO:0000256" key="14">
    <source>
        <dbReference type="SAM" id="Phobius"/>
    </source>
</evidence>
<keyword evidence="2 13" id="KW-0813">Transport</keyword>
<keyword evidence="7 13" id="KW-0769">Symport</keyword>
<evidence type="ECO:0000313" key="15">
    <source>
        <dbReference type="EMBL" id="CAH3146793.1"/>
    </source>
</evidence>
<dbReference type="Proteomes" id="UP001159427">
    <property type="component" value="Unassembled WGS sequence"/>
</dbReference>
<feature type="transmembrane region" description="Helical" evidence="14">
    <location>
        <begin position="488"/>
        <end position="506"/>
    </location>
</feature>
<feature type="transmembrane region" description="Helical" evidence="14">
    <location>
        <begin position="233"/>
        <end position="257"/>
    </location>
</feature>
<dbReference type="InterPro" id="IPR037272">
    <property type="entry name" value="SNS_sf"/>
</dbReference>
<name>A0ABN8PQY0_9CNID</name>
<comment type="caution">
    <text evidence="15">The sequence shown here is derived from an EMBL/GenBank/DDBJ whole genome shotgun (WGS) entry which is preliminary data.</text>
</comment>
<evidence type="ECO:0000256" key="10">
    <source>
        <dbReference type="ARBA" id="ARBA00023136"/>
    </source>
</evidence>
<keyword evidence="4 13" id="KW-0812">Transmembrane</keyword>
<sequence>MSNKVHPATEAARKSSNMSEEREKWTAKADFIMSCIGYAVGLGNIWRFPYLCYKNGGASFLIPYFLTLITCGIPLFYLELALGQYLSLGAIKAWAVICPVLKGLGVAMVITSFLISVYYNVVIAWSLLYLYHSFSPEVAWKSCGNKWNTAFCSEEGWGNFTYNCTAMGRPLNCTMQLTSPSEEFWERYILAISNGIDEPGEIRLPLATTLLIAWAVVYFCLYKGIKSSGKVAYFTAIFPYVILLSLLIRGVTLPGAVDGIMFYLKPDFNKLLEPQVWIDAASQIFFSLSVGLGGLVTFASYNKFNNNCERDAVVVSSINCMTSLFGGFPIFSVIGFMAHTLKKDVSEVVSSGPGIGFVAYPEGIAQMPGASVWAVLFFFMLFTIGLGSQFVFTATIMAALMDSFSKLRAYKGLVLLVVCLVSYLIGLSCVTQGGIYVLNIFDSQSAGLSLIFVVIFEALAVSWGYGADKFCDNIYSMIGKKPNLYFRFCWKYVTPAVGTLILLGSITQWKRLSYDGYVYPDWAQAVAWLLALCSFVAIPVRAISEIVHHKGSFRERLMRAVRADVSVLNAVANRHNLRPQSRLLIAHRKALLVVRLQPSSVSSNFNRGGRDKGRQDCITLNPDFLFKLFRQRPLPAQFQVFLLSVAKRHSVRVSYWGR</sequence>
<evidence type="ECO:0000256" key="6">
    <source>
        <dbReference type="ARBA" id="ARBA00022775"/>
    </source>
</evidence>
<dbReference type="PROSITE" id="PS00610">
    <property type="entry name" value="NA_NEUROTRAN_SYMP_1"/>
    <property type="match status" value="1"/>
</dbReference>
<evidence type="ECO:0000256" key="12">
    <source>
        <dbReference type="ARBA" id="ARBA00023180"/>
    </source>
</evidence>
<keyword evidence="8 14" id="KW-1133">Transmembrane helix</keyword>
<dbReference type="NCBIfam" id="NF037979">
    <property type="entry name" value="Na_transp"/>
    <property type="match status" value="1"/>
</dbReference>
<keyword evidence="16" id="KW-1185">Reference proteome</keyword>
<evidence type="ECO:0000256" key="2">
    <source>
        <dbReference type="ARBA" id="ARBA00022448"/>
    </source>
</evidence>
<reference evidence="15 16" key="1">
    <citation type="submission" date="2022-05" db="EMBL/GenBank/DDBJ databases">
        <authorList>
            <consortium name="Genoscope - CEA"/>
            <person name="William W."/>
        </authorList>
    </citation>
    <scope>NUCLEOTIDE SEQUENCE [LARGE SCALE GENOMIC DNA]</scope>
</reference>
<keyword evidence="3" id="KW-1003">Cell membrane</keyword>
<keyword evidence="12" id="KW-0325">Glycoprotein</keyword>
<dbReference type="Pfam" id="PF00209">
    <property type="entry name" value="SNF"/>
    <property type="match status" value="1"/>
</dbReference>
<dbReference type="PROSITE" id="PS50267">
    <property type="entry name" value="NA_NEUROTRAN_SYMP_3"/>
    <property type="match status" value="1"/>
</dbReference>
<dbReference type="EMBL" id="CALNXI010000918">
    <property type="protein sequence ID" value="CAH3146793.1"/>
    <property type="molecule type" value="Genomic_DNA"/>
</dbReference>
<feature type="transmembrane region" description="Helical" evidence="14">
    <location>
        <begin position="108"/>
        <end position="131"/>
    </location>
</feature>
<dbReference type="PANTHER" id="PTHR11616">
    <property type="entry name" value="SODIUM/CHLORIDE DEPENDENT TRANSPORTER"/>
    <property type="match status" value="1"/>
</dbReference>
<feature type="transmembrane region" description="Helical" evidence="14">
    <location>
        <begin position="277"/>
        <end position="301"/>
    </location>
</feature>
<dbReference type="PRINTS" id="PR00176">
    <property type="entry name" value="NANEUSMPORT"/>
</dbReference>
<evidence type="ECO:0000256" key="13">
    <source>
        <dbReference type="RuleBase" id="RU003732"/>
    </source>
</evidence>
<keyword evidence="10 14" id="KW-0472">Membrane</keyword>
<keyword evidence="5" id="KW-0479">Metal-binding</keyword>
<feature type="transmembrane region" description="Helical" evidence="14">
    <location>
        <begin position="526"/>
        <end position="544"/>
    </location>
</feature>
<protein>
    <recommendedName>
        <fullName evidence="13">Transporter</fullName>
    </recommendedName>
</protein>